<evidence type="ECO:0000313" key="2">
    <source>
        <dbReference type="Proteomes" id="UP000633205"/>
    </source>
</evidence>
<evidence type="ECO:0000313" key="1">
    <source>
        <dbReference type="EMBL" id="GGD25301.1"/>
    </source>
</evidence>
<keyword evidence="2" id="KW-1185">Reference proteome</keyword>
<accession>A0A916Y0J4</accession>
<comment type="caution">
    <text evidence="1">The sequence shown here is derived from an EMBL/GenBank/DDBJ whole genome shotgun (WGS) entry which is preliminary data.</text>
</comment>
<sequence length="170" mass="18878">MAKPVMGRMTHDYDGELVVFLIGMRINSWRHVRTWASAIAAMPPMLRELTADPESGMVGFRYFGMPRTPSVIQYWTSLDKLYEYASDPGAKHRPAWGEFNRRARAAKGAVGIWHETYVVDRAETLYSAMPPTGLGAATALQPIAAHNRARDRIGGAYAAAPSPEKRSRAE</sequence>
<protein>
    <recommendedName>
        <fullName evidence="3">DUF4188 domain-containing protein</fullName>
    </recommendedName>
</protein>
<evidence type="ECO:0008006" key="3">
    <source>
        <dbReference type="Google" id="ProtNLM"/>
    </source>
</evidence>
<gene>
    <name evidence="1" type="ORF">GCM10010915_01500</name>
</gene>
<proteinExistence type="predicted"/>
<dbReference type="Proteomes" id="UP000633205">
    <property type="component" value="Unassembled WGS sequence"/>
</dbReference>
<dbReference type="InterPro" id="IPR025444">
    <property type="entry name" value="Monooxy_af470"/>
</dbReference>
<dbReference type="EMBL" id="BMHO01000001">
    <property type="protein sequence ID" value="GGD25301.1"/>
    <property type="molecule type" value="Genomic_DNA"/>
</dbReference>
<reference evidence="1" key="2">
    <citation type="submission" date="2020-09" db="EMBL/GenBank/DDBJ databases">
        <authorList>
            <person name="Sun Q."/>
            <person name="Zhou Y."/>
        </authorList>
    </citation>
    <scope>NUCLEOTIDE SEQUENCE</scope>
    <source>
        <strain evidence="1">CGMCC 1.15152</strain>
    </source>
</reference>
<dbReference type="Pfam" id="PF13826">
    <property type="entry name" value="Monooxy_af470-like"/>
    <property type="match status" value="1"/>
</dbReference>
<organism evidence="1 2">
    <name type="scientific">Microbacterium faecale</name>
    <dbReference type="NCBI Taxonomy" id="1804630"/>
    <lineage>
        <taxon>Bacteria</taxon>
        <taxon>Bacillati</taxon>
        <taxon>Actinomycetota</taxon>
        <taxon>Actinomycetes</taxon>
        <taxon>Micrococcales</taxon>
        <taxon>Microbacteriaceae</taxon>
        <taxon>Microbacterium</taxon>
    </lineage>
</organism>
<name>A0A916Y0J4_9MICO</name>
<dbReference type="AlphaFoldDB" id="A0A916Y0J4"/>
<dbReference type="RefSeq" id="WP_188710423.1">
    <property type="nucleotide sequence ID" value="NZ_BMHO01000001.1"/>
</dbReference>
<reference evidence="1" key="1">
    <citation type="journal article" date="2014" name="Int. J. Syst. Evol. Microbiol.">
        <title>Complete genome sequence of Corynebacterium casei LMG S-19264T (=DSM 44701T), isolated from a smear-ripened cheese.</title>
        <authorList>
            <consortium name="US DOE Joint Genome Institute (JGI-PGF)"/>
            <person name="Walter F."/>
            <person name="Albersmeier A."/>
            <person name="Kalinowski J."/>
            <person name="Ruckert C."/>
        </authorList>
    </citation>
    <scope>NUCLEOTIDE SEQUENCE</scope>
    <source>
        <strain evidence="1">CGMCC 1.15152</strain>
    </source>
</reference>